<gene>
    <name evidence="2" type="ORF">THAOC_03447</name>
</gene>
<name>K0TCF8_THAOC</name>
<keyword evidence="3" id="KW-1185">Reference proteome</keyword>
<feature type="compositionally biased region" description="Basic and acidic residues" evidence="1">
    <location>
        <begin position="173"/>
        <end position="185"/>
    </location>
</feature>
<evidence type="ECO:0000313" key="3">
    <source>
        <dbReference type="Proteomes" id="UP000266841"/>
    </source>
</evidence>
<feature type="compositionally biased region" description="Low complexity" evidence="1">
    <location>
        <begin position="153"/>
        <end position="165"/>
    </location>
</feature>
<feature type="region of interest" description="Disordered" evidence="1">
    <location>
        <begin position="268"/>
        <end position="313"/>
    </location>
</feature>
<dbReference type="EMBL" id="AGNL01003316">
    <property type="protein sequence ID" value="EJK74854.1"/>
    <property type="molecule type" value="Genomic_DNA"/>
</dbReference>
<evidence type="ECO:0000313" key="2">
    <source>
        <dbReference type="EMBL" id="EJK74854.1"/>
    </source>
</evidence>
<accession>K0TCF8</accession>
<organism evidence="2 3">
    <name type="scientific">Thalassiosira oceanica</name>
    <name type="common">Marine diatom</name>
    <dbReference type="NCBI Taxonomy" id="159749"/>
    <lineage>
        <taxon>Eukaryota</taxon>
        <taxon>Sar</taxon>
        <taxon>Stramenopiles</taxon>
        <taxon>Ochrophyta</taxon>
        <taxon>Bacillariophyta</taxon>
        <taxon>Coscinodiscophyceae</taxon>
        <taxon>Thalassiosirophycidae</taxon>
        <taxon>Thalassiosirales</taxon>
        <taxon>Thalassiosiraceae</taxon>
        <taxon>Thalassiosira</taxon>
    </lineage>
</organism>
<reference evidence="2 3" key="1">
    <citation type="journal article" date="2012" name="Genome Biol.">
        <title>Genome and low-iron response of an oceanic diatom adapted to chronic iron limitation.</title>
        <authorList>
            <person name="Lommer M."/>
            <person name="Specht M."/>
            <person name="Roy A.S."/>
            <person name="Kraemer L."/>
            <person name="Andreson R."/>
            <person name="Gutowska M.A."/>
            <person name="Wolf J."/>
            <person name="Bergner S.V."/>
            <person name="Schilhabel M.B."/>
            <person name="Klostermeier U.C."/>
            <person name="Beiko R.G."/>
            <person name="Rosenstiel P."/>
            <person name="Hippler M."/>
            <person name="Laroche J."/>
        </authorList>
    </citation>
    <scope>NUCLEOTIDE SEQUENCE [LARGE SCALE GENOMIC DNA]</scope>
    <source>
        <strain evidence="2 3">CCMP1005</strain>
    </source>
</reference>
<sequence length="313" mass="33115">MTSVSVELVGLSRPSGRLRAASRARVVGAFEKGAGRPRPRPSSQRTRRASQRRSSEEAVHTAKESLGHRLRPGAWSEVTMPPAPLLLIACLVLSSSLSALSAAYSATRRHHSQAAAEGRRRTDKSIDSTQFRSYCDASPGRVQAEDRLDGAGARARAGELQGARRTVVRRRAREADRRGGRRGEDAAAAVSGRGRDHPRRGGGDGGEAHAPSLPRPAGEVPTGAVHGNHGPVDLRLDPKAAARFLPVNARVLRADAETARAGLYEAEGGFASPARIAQGPDTDSNRVREKAPRGKPAACEGLGEAGREVTTPE</sequence>
<dbReference type="AlphaFoldDB" id="K0TCF8"/>
<feature type="region of interest" description="Disordered" evidence="1">
    <location>
        <begin position="29"/>
        <end position="65"/>
    </location>
</feature>
<comment type="caution">
    <text evidence="2">The sequence shown here is derived from an EMBL/GenBank/DDBJ whole genome shotgun (WGS) entry which is preliminary data.</text>
</comment>
<feature type="compositionally biased region" description="Basic and acidic residues" evidence="1">
    <location>
        <begin position="193"/>
        <end position="202"/>
    </location>
</feature>
<feature type="region of interest" description="Disordered" evidence="1">
    <location>
        <begin position="153"/>
        <end position="232"/>
    </location>
</feature>
<feature type="compositionally biased region" description="Basic and acidic residues" evidence="1">
    <location>
        <begin position="53"/>
        <end position="65"/>
    </location>
</feature>
<protein>
    <submittedName>
        <fullName evidence="2">Uncharacterized protein</fullName>
    </submittedName>
</protein>
<feature type="compositionally biased region" description="Basic residues" evidence="1">
    <location>
        <begin position="35"/>
        <end position="51"/>
    </location>
</feature>
<dbReference type="Proteomes" id="UP000266841">
    <property type="component" value="Unassembled WGS sequence"/>
</dbReference>
<proteinExistence type="predicted"/>
<feature type="compositionally biased region" description="Basic and acidic residues" evidence="1">
    <location>
        <begin position="283"/>
        <end position="292"/>
    </location>
</feature>
<evidence type="ECO:0000256" key="1">
    <source>
        <dbReference type="SAM" id="MobiDB-lite"/>
    </source>
</evidence>